<reference evidence="9" key="1">
    <citation type="submission" date="2020-07" db="EMBL/GenBank/DDBJ databases">
        <title>Severe corrosion of carbon steel in oil field produced water can be linked to methanogenic archaea containing a special type of NiFe hydrogenase.</title>
        <authorList>
            <person name="Lahme S."/>
            <person name="Mand J."/>
            <person name="Longwell J."/>
            <person name="Smith R."/>
            <person name="Enning D."/>
        </authorList>
    </citation>
    <scope>NUCLEOTIDE SEQUENCE</scope>
    <source>
        <strain evidence="9">MIC098Bin6</strain>
    </source>
</reference>
<evidence type="ECO:0000256" key="5">
    <source>
        <dbReference type="ARBA" id="ARBA00022741"/>
    </source>
</evidence>
<comment type="subcellular location">
    <subcellularLocation>
        <location evidence="1">Membrane</location>
    </subcellularLocation>
</comment>
<dbReference type="InterPro" id="IPR050388">
    <property type="entry name" value="ABC_Ni/Peptide_Import"/>
</dbReference>
<dbReference type="NCBIfam" id="TIGR01727">
    <property type="entry name" value="oligo_HPY"/>
    <property type="match status" value="1"/>
</dbReference>
<dbReference type="PANTHER" id="PTHR43297">
    <property type="entry name" value="OLIGOPEPTIDE TRANSPORT ATP-BINDING PROTEIN APPD"/>
    <property type="match status" value="1"/>
</dbReference>
<dbReference type="SUPFAM" id="SSF52540">
    <property type="entry name" value="P-loop containing nucleoside triphosphate hydrolases"/>
    <property type="match status" value="1"/>
</dbReference>
<dbReference type="PROSITE" id="PS00211">
    <property type="entry name" value="ABC_TRANSPORTER_1"/>
    <property type="match status" value="1"/>
</dbReference>
<dbReference type="PANTHER" id="PTHR43297:SF2">
    <property type="entry name" value="DIPEPTIDE TRANSPORT ATP-BINDING PROTEIN DPPD"/>
    <property type="match status" value="1"/>
</dbReference>
<dbReference type="EMBL" id="JACCQK010000292">
    <property type="protein sequence ID" value="MBG0779365.1"/>
    <property type="molecule type" value="Genomic_DNA"/>
</dbReference>
<dbReference type="InterPro" id="IPR017871">
    <property type="entry name" value="ABC_transporter-like_CS"/>
</dbReference>
<keyword evidence="7" id="KW-0472">Membrane</keyword>
<dbReference type="Pfam" id="PF08352">
    <property type="entry name" value="oligo_HPY"/>
    <property type="match status" value="1"/>
</dbReference>
<evidence type="ECO:0000256" key="6">
    <source>
        <dbReference type="ARBA" id="ARBA00022840"/>
    </source>
</evidence>
<keyword evidence="3" id="KW-0813">Transport</keyword>
<comment type="caution">
    <text evidence="9">The sequence shown here is derived from an EMBL/GenBank/DDBJ whole genome shotgun (WGS) entry which is preliminary data.</text>
</comment>
<dbReference type="Pfam" id="PF00005">
    <property type="entry name" value="ABC_tran"/>
    <property type="match status" value="1"/>
</dbReference>
<name>A0A931CUW4_9BACT</name>
<sequence length="272" mass="29661">ILGLVATPPGEITSGTIHYRGENLITTSLGDLQQLRGNRISYVFQNPLTSLNPLLTVGGQLAETIRRHQSLSSTEIREKVIQLLRQVQIPNAEERATAYPHELSGGMRQRVVIAMALANDPEIIIADEPTTALDVTIQAQVLGLIKQLQQKSGLSLLFISHDFGVVSEICDRVMVMYAGRVVETGPTDAVITHPLHPYTQKLVACVPKLGESGRNIQAIPGMAPAVNNLPEGCAFAKRCDMAAPVCREQHILLKSVDTDRAIRCIRFSMGEL</sequence>
<dbReference type="PROSITE" id="PS50893">
    <property type="entry name" value="ABC_TRANSPORTER_2"/>
    <property type="match status" value="1"/>
</dbReference>
<feature type="non-terminal residue" evidence="9">
    <location>
        <position position="1"/>
    </location>
</feature>
<evidence type="ECO:0000256" key="7">
    <source>
        <dbReference type="ARBA" id="ARBA00023136"/>
    </source>
</evidence>
<dbReference type="GO" id="GO:0015833">
    <property type="term" value="P:peptide transport"/>
    <property type="evidence" value="ECO:0007669"/>
    <property type="project" value="InterPro"/>
</dbReference>
<accession>A0A931CUW4</accession>
<evidence type="ECO:0000256" key="1">
    <source>
        <dbReference type="ARBA" id="ARBA00004370"/>
    </source>
</evidence>
<dbReference type="AlphaFoldDB" id="A0A931CUW4"/>
<comment type="similarity">
    <text evidence="2">Belongs to the ABC transporter superfamily.</text>
</comment>
<keyword evidence="6 9" id="KW-0067">ATP-binding</keyword>
<gene>
    <name evidence="9" type="ORF">H0S81_05505</name>
</gene>
<evidence type="ECO:0000256" key="3">
    <source>
        <dbReference type="ARBA" id="ARBA00022448"/>
    </source>
</evidence>
<dbReference type="InterPro" id="IPR013563">
    <property type="entry name" value="Oligopep_ABC_C"/>
</dbReference>
<dbReference type="GO" id="GO:0016887">
    <property type="term" value="F:ATP hydrolysis activity"/>
    <property type="evidence" value="ECO:0007669"/>
    <property type="project" value="InterPro"/>
</dbReference>
<feature type="domain" description="ABC transporter" evidence="8">
    <location>
        <begin position="5"/>
        <end position="203"/>
    </location>
</feature>
<dbReference type="Proteomes" id="UP000706172">
    <property type="component" value="Unassembled WGS sequence"/>
</dbReference>
<proteinExistence type="inferred from homology"/>
<evidence type="ECO:0000259" key="8">
    <source>
        <dbReference type="PROSITE" id="PS50893"/>
    </source>
</evidence>
<dbReference type="FunFam" id="3.40.50.300:FF:000016">
    <property type="entry name" value="Oligopeptide ABC transporter ATP-binding component"/>
    <property type="match status" value="1"/>
</dbReference>
<evidence type="ECO:0000313" key="10">
    <source>
        <dbReference type="Proteomes" id="UP000706172"/>
    </source>
</evidence>
<protein>
    <submittedName>
        <fullName evidence="9">ABC transporter ATP-binding protein</fullName>
    </submittedName>
</protein>
<organism evidence="9 10">
    <name type="scientific">Desulfotignum balticum</name>
    <dbReference type="NCBI Taxonomy" id="115781"/>
    <lineage>
        <taxon>Bacteria</taxon>
        <taxon>Pseudomonadati</taxon>
        <taxon>Thermodesulfobacteriota</taxon>
        <taxon>Desulfobacteria</taxon>
        <taxon>Desulfobacterales</taxon>
        <taxon>Desulfobacteraceae</taxon>
        <taxon>Desulfotignum</taxon>
    </lineage>
</organism>
<dbReference type="GO" id="GO:0005524">
    <property type="term" value="F:ATP binding"/>
    <property type="evidence" value="ECO:0007669"/>
    <property type="project" value="UniProtKB-KW"/>
</dbReference>
<evidence type="ECO:0000256" key="2">
    <source>
        <dbReference type="ARBA" id="ARBA00005417"/>
    </source>
</evidence>
<dbReference type="InterPro" id="IPR003439">
    <property type="entry name" value="ABC_transporter-like_ATP-bd"/>
</dbReference>
<dbReference type="CDD" id="cd03257">
    <property type="entry name" value="ABC_NikE_OppD_transporters"/>
    <property type="match status" value="1"/>
</dbReference>
<dbReference type="GO" id="GO:0016020">
    <property type="term" value="C:membrane"/>
    <property type="evidence" value="ECO:0007669"/>
    <property type="project" value="UniProtKB-SubCell"/>
</dbReference>
<keyword evidence="4" id="KW-1003">Cell membrane</keyword>
<dbReference type="InterPro" id="IPR027417">
    <property type="entry name" value="P-loop_NTPase"/>
</dbReference>
<keyword evidence="5" id="KW-0547">Nucleotide-binding</keyword>
<evidence type="ECO:0000256" key="4">
    <source>
        <dbReference type="ARBA" id="ARBA00022475"/>
    </source>
</evidence>
<evidence type="ECO:0000313" key="9">
    <source>
        <dbReference type="EMBL" id="MBG0779365.1"/>
    </source>
</evidence>
<dbReference type="Gene3D" id="3.40.50.300">
    <property type="entry name" value="P-loop containing nucleotide triphosphate hydrolases"/>
    <property type="match status" value="1"/>
</dbReference>